<proteinExistence type="predicted"/>
<dbReference type="Gene3D" id="2.30.29.30">
    <property type="entry name" value="Pleckstrin-homology domain (PH domain)/Phosphotyrosine-binding domain (PTB)"/>
    <property type="match status" value="1"/>
</dbReference>
<accession>A0A0N4V8K3</accession>
<reference evidence="4" key="1">
    <citation type="submission" date="2017-02" db="UniProtKB">
        <authorList>
            <consortium name="WormBaseParasite"/>
        </authorList>
    </citation>
    <scope>IDENTIFICATION</scope>
</reference>
<protein>
    <submittedName>
        <fullName evidence="4">WH1 domain-containing protein</fullName>
    </submittedName>
</protein>
<evidence type="ECO:0000313" key="2">
    <source>
        <dbReference type="EMBL" id="VDD91511.1"/>
    </source>
</evidence>
<dbReference type="Proteomes" id="UP000274131">
    <property type="component" value="Unassembled WGS sequence"/>
</dbReference>
<dbReference type="SUPFAM" id="SSF50729">
    <property type="entry name" value="PH domain-like"/>
    <property type="match status" value="1"/>
</dbReference>
<gene>
    <name evidence="2" type="ORF">EVEC_LOCUS6262</name>
</gene>
<dbReference type="STRING" id="51028.A0A0N4V8K3"/>
<evidence type="ECO:0000256" key="1">
    <source>
        <dbReference type="SAM" id="MobiDB-lite"/>
    </source>
</evidence>
<keyword evidence="3" id="KW-1185">Reference proteome</keyword>
<dbReference type="WBParaSite" id="EVEC_0000671401-mRNA-1">
    <property type="protein sequence ID" value="EVEC_0000671401-mRNA-1"/>
    <property type="gene ID" value="EVEC_0000671401"/>
</dbReference>
<evidence type="ECO:0000313" key="4">
    <source>
        <dbReference type="WBParaSite" id="EVEC_0000671401-mRNA-1"/>
    </source>
</evidence>
<evidence type="ECO:0000313" key="3">
    <source>
        <dbReference type="Proteomes" id="UP000274131"/>
    </source>
</evidence>
<name>A0A0N4V8K3_ENTVE</name>
<dbReference type="InterPro" id="IPR011993">
    <property type="entry name" value="PH-like_dom_sf"/>
</dbReference>
<feature type="region of interest" description="Disordered" evidence="1">
    <location>
        <begin position="1"/>
        <end position="30"/>
    </location>
</feature>
<reference evidence="2 3" key="2">
    <citation type="submission" date="2018-10" db="EMBL/GenBank/DDBJ databases">
        <authorList>
            <consortium name="Pathogen Informatics"/>
        </authorList>
    </citation>
    <scope>NUCLEOTIDE SEQUENCE [LARGE SCALE GENOMIC DNA]</scope>
</reference>
<dbReference type="OrthoDB" id="8963340at2759"/>
<dbReference type="EMBL" id="UXUI01008445">
    <property type="protein sequence ID" value="VDD91511.1"/>
    <property type="molecule type" value="Genomic_DNA"/>
</dbReference>
<sequence length="106" mass="12532">MEKNEISRPFRQNEQPRLKKRERPSNTGSSLLTDVENATFFGLLGNGRYSLAAGIIELLRSDPRRPNQWMHQSAGIIALVKDYEKRAYFLRLYDPYQRQCKWQQML</sequence>
<organism evidence="4">
    <name type="scientific">Enterobius vermicularis</name>
    <name type="common">Human pinworm</name>
    <dbReference type="NCBI Taxonomy" id="51028"/>
    <lineage>
        <taxon>Eukaryota</taxon>
        <taxon>Metazoa</taxon>
        <taxon>Ecdysozoa</taxon>
        <taxon>Nematoda</taxon>
        <taxon>Chromadorea</taxon>
        <taxon>Rhabditida</taxon>
        <taxon>Spirurina</taxon>
        <taxon>Oxyuridomorpha</taxon>
        <taxon>Oxyuroidea</taxon>
        <taxon>Oxyuridae</taxon>
        <taxon>Enterobius</taxon>
    </lineage>
</organism>
<dbReference type="AlphaFoldDB" id="A0A0N4V8K3"/>